<dbReference type="AlphaFoldDB" id="A0A3E3K145"/>
<keyword evidence="2" id="KW-1185">Reference proteome</keyword>
<proteinExistence type="predicted"/>
<comment type="caution">
    <text evidence="1">The sequence shown here is derived from an EMBL/GenBank/DDBJ whole genome shotgun (WGS) entry which is preliminary data.</text>
</comment>
<dbReference type="RefSeq" id="WP_024733013.1">
    <property type="nucleotide sequence ID" value="NZ_CALBAT010000028.1"/>
</dbReference>
<dbReference type="InterPro" id="IPR043779">
    <property type="entry name" value="DUF5721"/>
</dbReference>
<evidence type="ECO:0000313" key="2">
    <source>
        <dbReference type="Proteomes" id="UP000261080"/>
    </source>
</evidence>
<dbReference type="OrthoDB" id="9787986at2"/>
<dbReference type="EMBL" id="QVLX01000005">
    <property type="protein sequence ID" value="RGE86444.1"/>
    <property type="molecule type" value="Genomic_DNA"/>
</dbReference>
<dbReference type="Pfam" id="PF18988">
    <property type="entry name" value="DUF5721"/>
    <property type="match status" value="1"/>
</dbReference>
<sequence>MISYIMNTKNCMSVLLLSDRFDSFSFIGGEITTYCTFQIDGTYHPEFFADKEDAGSEPYVRWSYVREYCLSLIKGKQTPLRFHFILSLSPDQIEALLQRADLPYRSGDIKGLYLNFRFDGTRLLCTTGTSFHTFVQDKSLEHLWDGTVMKLFASKGLEFEENS</sequence>
<dbReference type="Proteomes" id="UP000261080">
    <property type="component" value="Unassembled WGS sequence"/>
</dbReference>
<evidence type="ECO:0000313" key="1">
    <source>
        <dbReference type="EMBL" id="RGE86444.1"/>
    </source>
</evidence>
<accession>A0A3E3K145</accession>
<dbReference type="GeneID" id="97193252"/>
<gene>
    <name evidence="1" type="ORF">DW016_10305</name>
</gene>
<name>A0A3E3K145_9FIRM</name>
<reference evidence="1 2" key="1">
    <citation type="submission" date="2018-08" db="EMBL/GenBank/DDBJ databases">
        <title>A genome reference for cultivated species of the human gut microbiota.</title>
        <authorList>
            <person name="Zou Y."/>
            <person name="Xue W."/>
            <person name="Luo G."/>
        </authorList>
    </citation>
    <scope>NUCLEOTIDE SEQUENCE [LARGE SCALE GENOMIC DNA]</scope>
    <source>
        <strain evidence="1 2">AF37-2AT</strain>
    </source>
</reference>
<protein>
    <submittedName>
        <fullName evidence="1">Uncharacterized protein</fullName>
    </submittedName>
</protein>
<organism evidence="1 2">
    <name type="scientific">Sellimonas intestinalis</name>
    <dbReference type="NCBI Taxonomy" id="1653434"/>
    <lineage>
        <taxon>Bacteria</taxon>
        <taxon>Bacillati</taxon>
        <taxon>Bacillota</taxon>
        <taxon>Clostridia</taxon>
        <taxon>Lachnospirales</taxon>
        <taxon>Lachnospiraceae</taxon>
        <taxon>Sellimonas</taxon>
    </lineage>
</organism>